<dbReference type="PANTHER" id="PTHR31423:SF3">
    <property type="entry name" value="PROLYL-TRNA SYNTHETASE ASSOCIATED DOMAIN-CONTAINING PROTEIN 1-RELATED"/>
    <property type="match status" value="1"/>
</dbReference>
<dbReference type="InterPro" id="IPR007214">
    <property type="entry name" value="YbaK/aa-tRNA-synth-assoc-dom"/>
</dbReference>
<reference evidence="5" key="1">
    <citation type="journal article" date="2019" name="Int. J. Syst. Evol. Microbiol.">
        <title>The Global Catalogue of Microorganisms (GCM) 10K type strain sequencing project: providing services to taxonomists for standard genome sequencing and annotation.</title>
        <authorList>
            <consortium name="The Broad Institute Genomics Platform"/>
            <consortium name="The Broad Institute Genome Sequencing Center for Infectious Disease"/>
            <person name="Wu L."/>
            <person name="Ma J."/>
        </authorList>
    </citation>
    <scope>NUCLEOTIDE SEQUENCE [LARGE SCALE GENOMIC DNA]</scope>
    <source>
        <strain evidence="5">CCM 8936</strain>
    </source>
</reference>
<feature type="domain" description="YbaK/aminoacyl-tRNA synthetase-associated" evidence="3">
    <location>
        <begin position="61"/>
        <end position="167"/>
    </location>
</feature>
<evidence type="ECO:0000256" key="1">
    <source>
        <dbReference type="ARBA" id="ARBA00010201"/>
    </source>
</evidence>
<keyword evidence="2" id="KW-0648">Protein biosynthesis</keyword>
<gene>
    <name evidence="4" type="ORF">ACFQ42_00550</name>
</gene>
<evidence type="ECO:0000256" key="2">
    <source>
        <dbReference type="ARBA" id="ARBA00022917"/>
    </source>
</evidence>
<accession>A0ABW4BPU4</accession>
<dbReference type="InterPro" id="IPR040285">
    <property type="entry name" value="ProX/PRXD1"/>
</dbReference>
<name>A0ABW4BPU4_9LACO</name>
<sequence length="182" mass="20837">MNNLFYISDIKKTRPKKCTTLLQGKVYDTLDKLKLSYMRVHTDEAITMDDCTLIDKKLDMKMVKTLFLCNQKKTSFYLFITTGDKKFKSKDFSHALDISRVSFAPKELMNEIIGTKIGAATIYSALIDENNDVKIVIDKDIVNEEWYGCSDGTTTGYMKISTDDIIRKFLPITHHTPAIIEV</sequence>
<dbReference type="EMBL" id="JBHTOI010000002">
    <property type="protein sequence ID" value="MFD1417253.1"/>
    <property type="molecule type" value="Genomic_DNA"/>
</dbReference>
<evidence type="ECO:0000313" key="4">
    <source>
        <dbReference type="EMBL" id="MFD1417253.1"/>
    </source>
</evidence>
<proteinExistence type="inferred from homology"/>
<dbReference type="Gene3D" id="3.90.960.10">
    <property type="entry name" value="YbaK/aminoacyl-tRNA synthetase-associated domain"/>
    <property type="match status" value="1"/>
</dbReference>
<dbReference type="InterPro" id="IPR036754">
    <property type="entry name" value="YbaK/aa-tRNA-synt-asso_dom_sf"/>
</dbReference>
<comment type="caution">
    <text evidence="4">The sequence shown here is derived from an EMBL/GenBank/DDBJ whole genome shotgun (WGS) entry which is preliminary data.</text>
</comment>
<dbReference type="RefSeq" id="WP_225420944.1">
    <property type="nucleotide sequence ID" value="NZ_JBHTOI010000002.1"/>
</dbReference>
<comment type="similarity">
    <text evidence="1">Belongs to the PRORSD1 family.</text>
</comment>
<organism evidence="4 5">
    <name type="scientific">Companilactobacillus keshanensis</name>
    <dbReference type="NCBI Taxonomy" id="2486003"/>
    <lineage>
        <taxon>Bacteria</taxon>
        <taxon>Bacillati</taxon>
        <taxon>Bacillota</taxon>
        <taxon>Bacilli</taxon>
        <taxon>Lactobacillales</taxon>
        <taxon>Lactobacillaceae</taxon>
        <taxon>Companilactobacillus</taxon>
    </lineage>
</organism>
<dbReference type="SUPFAM" id="SSF55826">
    <property type="entry name" value="YbaK/ProRS associated domain"/>
    <property type="match status" value="1"/>
</dbReference>
<keyword evidence="5" id="KW-1185">Reference proteome</keyword>
<evidence type="ECO:0000259" key="3">
    <source>
        <dbReference type="Pfam" id="PF04073"/>
    </source>
</evidence>
<evidence type="ECO:0000313" key="5">
    <source>
        <dbReference type="Proteomes" id="UP001597251"/>
    </source>
</evidence>
<dbReference type="Proteomes" id="UP001597251">
    <property type="component" value="Unassembled WGS sequence"/>
</dbReference>
<protein>
    <submittedName>
        <fullName evidence="4">Prolyl-tRNA synthetase associated domain-containing protein</fullName>
    </submittedName>
</protein>
<dbReference type="PANTHER" id="PTHR31423">
    <property type="entry name" value="YBAK DOMAIN-CONTAINING PROTEIN"/>
    <property type="match status" value="1"/>
</dbReference>
<dbReference type="Pfam" id="PF04073">
    <property type="entry name" value="tRNA_edit"/>
    <property type="match status" value="1"/>
</dbReference>